<dbReference type="EMBL" id="CP144546">
    <property type="protein sequence ID" value="WVW85690.1"/>
    <property type="molecule type" value="Genomic_DNA"/>
</dbReference>
<dbReference type="STRING" id="1296100.A0A1B9FXR9"/>
<feature type="chain" id="PRO_5042334699" description="FAS1 domain-containing protein" evidence="2">
    <location>
        <begin position="22"/>
        <end position="429"/>
    </location>
</feature>
<feature type="signal peptide" evidence="2">
    <location>
        <begin position="1"/>
        <end position="21"/>
    </location>
</feature>
<evidence type="ECO:0000313" key="4">
    <source>
        <dbReference type="EMBL" id="OCF23550.1"/>
    </source>
</evidence>
<feature type="domain" description="FAS1" evidence="3">
    <location>
        <begin position="37"/>
        <end position="203"/>
    </location>
</feature>
<reference evidence="5" key="4">
    <citation type="submission" date="2024-02" db="EMBL/GenBank/DDBJ databases">
        <title>Comparative genomics of Cryptococcus and Kwoniella reveals pathogenesis evolution and contrasting modes of karyotype evolution via chromosome fusion or intercentromeric recombination.</title>
        <authorList>
            <person name="Coelho M.A."/>
            <person name="David-Palma M."/>
            <person name="Shea T."/>
            <person name="Bowers K."/>
            <person name="McGinley-Smith S."/>
            <person name="Mohammad A.W."/>
            <person name="Gnirke A."/>
            <person name="Yurkov A.M."/>
            <person name="Nowrousian M."/>
            <person name="Sun S."/>
            <person name="Cuomo C.A."/>
            <person name="Heitman J."/>
        </authorList>
    </citation>
    <scope>NUCLEOTIDE SEQUENCE</scope>
    <source>
        <strain evidence="5">CBS 10118</strain>
    </source>
</reference>
<dbReference type="AlphaFoldDB" id="A0A1B9FXR9"/>
<feature type="compositionally biased region" description="Low complexity" evidence="1">
    <location>
        <begin position="345"/>
        <end position="376"/>
    </location>
</feature>
<dbReference type="PROSITE" id="PS50213">
    <property type="entry name" value="FAS1"/>
    <property type="match status" value="2"/>
</dbReference>
<sequence length="429" mass="46211">MRLSPLHLLPLLMSLLTPSLAQLNDDIICPDGSLTEYLTKMMDVLFSNGLTTFEQLIVHWSETDLGYEFLHDLYNSGQKLTILVPTNEAFQESGIVSPFQGLTEDWGTELGELHVLQGEWTYDQIPSTGHAVASTSLLLANEWNATDINSNANQAMVLERGSDNTVIVNGWWGNATSWSGPVDLSGAGELLDNVVLLPIDQVLSFPPSLPTALQSPGLTNMSSALSVIGKSDEIQQLTEGGFTIFVPLDSVWNDEVKQVMVDESKAPGLVGNHYTTSYSLFSPMWTQPTSFDLPVASGESLTIQYNEDGSSSVIYGEIKAKIVRSDITLNNGVMHIIDQILYPTSSSSDTKPSNKPTTTSSIPSSAESTSASIPDGSDQDEDKGKDGDKDGKGKAVIADAPSNSTSSTFTLSISLLGCITVGWIMIYTQ</sequence>
<dbReference type="Pfam" id="PF02469">
    <property type="entry name" value="Fasciclin"/>
    <property type="match status" value="1"/>
</dbReference>
<dbReference type="GO" id="GO:0016236">
    <property type="term" value="P:macroautophagy"/>
    <property type="evidence" value="ECO:0007669"/>
    <property type="project" value="TreeGrafter"/>
</dbReference>
<organism evidence="4">
    <name type="scientific">Kwoniella bestiolae CBS 10118</name>
    <dbReference type="NCBI Taxonomy" id="1296100"/>
    <lineage>
        <taxon>Eukaryota</taxon>
        <taxon>Fungi</taxon>
        <taxon>Dikarya</taxon>
        <taxon>Basidiomycota</taxon>
        <taxon>Agaricomycotina</taxon>
        <taxon>Tremellomycetes</taxon>
        <taxon>Tremellales</taxon>
        <taxon>Cryptococcaceae</taxon>
        <taxon>Kwoniella</taxon>
    </lineage>
</organism>
<proteinExistence type="predicted"/>
<dbReference type="VEuPathDB" id="FungiDB:I302_06533"/>
<dbReference type="GO" id="GO:0005615">
    <property type="term" value="C:extracellular space"/>
    <property type="evidence" value="ECO:0007669"/>
    <property type="project" value="TreeGrafter"/>
</dbReference>
<keyword evidence="2" id="KW-0732">Signal</keyword>
<protein>
    <recommendedName>
        <fullName evidence="3">FAS1 domain-containing protein</fullName>
    </recommendedName>
</protein>
<dbReference type="GO" id="GO:0000329">
    <property type="term" value="C:fungal-type vacuole membrane"/>
    <property type="evidence" value="ECO:0007669"/>
    <property type="project" value="TreeGrafter"/>
</dbReference>
<evidence type="ECO:0000256" key="1">
    <source>
        <dbReference type="SAM" id="MobiDB-lite"/>
    </source>
</evidence>
<reference evidence="4" key="3">
    <citation type="submission" date="2014-01" db="EMBL/GenBank/DDBJ databases">
        <title>Evolution of pathogenesis and genome organization in the Tremellales.</title>
        <authorList>
            <person name="Cuomo C."/>
            <person name="Litvintseva A."/>
            <person name="Heitman J."/>
            <person name="Chen Y."/>
            <person name="Sun S."/>
            <person name="Springer D."/>
            <person name="Dromer F."/>
            <person name="Young S."/>
            <person name="Zeng Q."/>
            <person name="Chapman S."/>
            <person name="Gujja S."/>
            <person name="Saif S."/>
            <person name="Birren B."/>
        </authorList>
    </citation>
    <scope>NUCLEOTIDE SEQUENCE</scope>
    <source>
        <strain evidence="4">CBS 10118</strain>
    </source>
</reference>
<feature type="domain" description="FAS1" evidence="3">
    <location>
        <begin position="205"/>
        <end position="341"/>
    </location>
</feature>
<evidence type="ECO:0000259" key="3">
    <source>
        <dbReference type="PROSITE" id="PS50213"/>
    </source>
</evidence>
<gene>
    <name evidence="4" type="ORF">I302_06533</name>
    <name evidence="5" type="ORF">I302_107728</name>
</gene>
<feature type="region of interest" description="Disordered" evidence="1">
    <location>
        <begin position="345"/>
        <end position="407"/>
    </location>
</feature>
<feature type="compositionally biased region" description="Basic and acidic residues" evidence="1">
    <location>
        <begin position="382"/>
        <end position="393"/>
    </location>
</feature>
<dbReference type="SMART" id="SM00554">
    <property type="entry name" value="FAS1"/>
    <property type="match status" value="2"/>
</dbReference>
<name>A0A1B9FXR9_9TREE</name>
<dbReference type="EMBL" id="KI894023">
    <property type="protein sequence ID" value="OCF23550.1"/>
    <property type="molecule type" value="Genomic_DNA"/>
</dbReference>
<accession>A0A1B9FXR9</accession>
<reference evidence="4" key="1">
    <citation type="submission" date="2013-07" db="EMBL/GenBank/DDBJ databases">
        <title>The Genome Sequence of Cryptococcus bestiolae CBS10118.</title>
        <authorList>
            <consortium name="The Broad Institute Genome Sequencing Platform"/>
            <person name="Cuomo C."/>
            <person name="Litvintseva A."/>
            <person name="Chen Y."/>
            <person name="Heitman J."/>
            <person name="Sun S."/>
            <person name="Springer D."/>
            <person name="Dromer F."/>
            <person name="Young S.K."/>
            <person name="Zeng Q."/>
            <person name="Gargeya S."/>
            <person name="Fitzgerald M."/>
            <person name="Abouelleil A."/>
            <person name="Alvarado L."/>
            <person name="Berlin A.M."/>
            <person name="Chapman S.B."/>
            <person name="Dewar J."/>
            <person name="Goldberg J."/>
            <person name="Griggs A."/>
            <person name="Gujja S."/>
            <person name="Hansen M."/>
            <person name="Howarth C."/>
            <person name="Imamovic A."/>
            <person name="Larimer J."/>
            <person name="McCowan C."/>
            <person name="Murphy C."/>
            <person name="Pearson M."/>
            <person name="Priest M."/>
            <person name="Roberts A."/>
            <person name="Saif S."/>
            <person name="Shea T."/>
            <person name="Sykes S."/>
            <person name="Wortman J."/>
            <person name="Nusbaum C."/>
            <person name="Birren B."/>
        </authorList>
    </citation>
    <scope>NUCLEOTIDE SEQUENCE [LARGE SCALE GENOMIC DNA]</scope>
    <source>
        <strain evidence="4">CBS 10118</strain>
    </source>
</reference>
<dbReference type="PANTHER" id="PTHR10900">
    <property type="entry name" value="PERIOSTIN-RELATED"/>
    <property type="match status" value="1"/>
</dbReference>
<keyword evidence="6" id="KW-1185">Reference proteome</keyword>
<dbReference type="InterPro" id="IPR050904">
    <property type="entry name" value="Adhesion/Biosynth-related"/>
</dbReference>
<reference evidence="5" key="2">
    <citation type="submission" date="2013-07" db="EMBL/GenBank/DDBJ databases">
        <authorList>
            <consortium name="The Broad Institute Genome Sequencing Platform"/>
            <person name="Cuomo C."/>
            <person name="Litvintseva A."/>
            <person name="Chen Y."/>
            <person name="Heitman J."/>
            <person name="Sun S."/>
            <person name="Springer D."/>
            <person name="Dromer F."/>
            <person name="Young S.K."/>
            <person name="Zeng Q."/>
            <person name="Gargeya S."/>
            <person name="Fitzgerald M."/>
            <person name="Abouelleil A."/>
            <person name="Alvarado L."/>
            <person name="Berlin A.M."/>
            <person name="Chapman S.B."/>
            <person name="Dewar J."/>
            <person name="Goldberg J."/>
            <person name="Griggs A."/>
            <person name="Gujja S."/>
            <person name="Hansen M."/>
            <person name="Howarth C."/>
            <person name="Imamovic A."/>
            <person name="Larimer J."/>
            <person name="McCowan C."/>
            <person name="Murphy C."/>
            <person name="Pearson M."/>
            <person name="Priest M."/>
            <person name="Roberts A."/>
            <person name="Saif S."/>
            <person name="Shea T."/>
            <person name="Sykes S."/>
            <person name="Wortman J."/>
            <person name="Nusbaum C."/>
            <person name="Birren B."/>
        </authorList>
    </citation>
    <scope>NUCLEOTIDE SEQUENCE</scope>
    <source>
        <strain evidence="5">CBS 10118</strain>
    </source>
</reference>
<dbReference type="Proteomes" id="UP000092730">
    <property type="component" value="Chromosome 6"/>
</dbReference>
<evidence type="ECO:0000313" key="5">
    <source>
        <dbReference type="EMBL" id="WVW85690.1"/>
    </source>
</evidence>
<dbReference type="PANTHER" id="PTHR10900:SF122">
    <property type="entry name" value="FAS1 DOMAIN-CONTAINING PROTEIN"/>
    <property type="match status" value="1"/>
</dbReference>
<dbReference type="GeneID" id="30210932"/>
<dbReference type="OrthoDB" id="286301at2759"/>
<dbReference type="KEGG" id="kbi:30210932"/>
<dbReference type="Gene3D" id="2.30.180.10">
    <property type="entry name" value="FAS1 domain"/>
    <property type="match status" value="2"/>
</dbReference>
<dbReference type="InterPro" id="IPR000782">
    <property type="entry name" value="FAS1_domain"/>
</dbReference>
<evidence type="ECO:0000256" key="2">
    <source>
        <dbReference type="SAM" id="SignalP"/>
    </source>
</evidence>
<dbReference type="RefSeq" id="XP_019044620.1">
    <property type="nucleotide sequence ID" value="XM_019193143.1"/>
</dbReference>
<evidence type="ECO:0000313" key="6">
    <source>
        <dbReference type="Proteomes" id="UP000092730"/>
    </source>
</evidence>
<dbReference type="InterPro" id="IPR036378">
    <property type="entry name" value="FAS1_dom_sf"/>
</dbReference>
<dbReference type="SUPFAM" id="SSF82153">
    <property type="entry name" value="FAS1 domain"/>
    <property type="match status" value="2"/>
</dbReference>